<proteinExistence type="inferred from homology"/>
<comment type="similarity">
    <text evidence="1">Belongs to the nitroreductase family.</text>
</comment>
<dbReference type="PANTHER" id="PTHR43673:SF10">
    <property type="entry name" value="NADH DEHYDROGENASE_NAD(P)H NITROREDUCTASE XCC3605-RELATED"/>
    <property type="match status" value="1"/>
</dbReference>
<evidence type="ECO:0000313" key="6">
    <source>
        <dbReference type="Proteomes" id="UP000199152"/>
    </source>
</evidence>
<keyword evidence="2" id="KW-0560">Oxidoreductase</keyword>
<feature type="region of interest" description="Disordered" evidence="3">
    <location>
        <begin position="1"/>
        <end position="21"/>
    </location>
</feature>
<name>A0A1I4AI44_9ACTN</name>
<reference evidence="5 6" key="1">
    <citation type="submission" date="2016-10" db="EMBL/GenBank/DDBJ databases">
        <authorList>
            <person name="de Groot N.N."/>
        </authorList>
    </citation>
    <scope>NUCLEOTIDE SEQUENCE [LARGE SCALE GENOMIC DNA]</scope>
    <source>
        <strain evidence="5 6">DSM 45317</strain>
    </source>
</reference>
<feature type="domain" description="Nitroreductase" evidence="4">
    <location>
        <begin position="31"/>
        <end position="199"/>
    </location>
</feature>
<dbReference type="RefSeq" id="WP_091321467.1">
    <property type="nucleotide sequence ID" value="NZ_FOSW01000002.1"/>
</dbReference>
<dbReference type="InterPro" id="IPR029479">
    <property type="entry name" value="Nitroreductase"/>
</dbReference>
<dbReference type="STRING" id="504800.SAMN04488085_102247"/>
<dbReference type="PANTHER" id="PTHR43673">
    <property type="entry name" value="NAD(P)H NITROREDUCTASE YDGI-RELATED"/>
    <property type="match status" value="1"/>
</dbReference>
<dbReference type="Proteomes" id="UP000199152">
    <property type="component" value="Unassembled WGS sequence"/>
</dbReference>
<dbReference type="InterPro" id="IPR000415">
    <property type="entry name" value="Nitroreductase-like"/>
</dbReference>
<dbReference type="CDD" id="cd02062">
    <property type="entry name" value="Nitro_FMN_reductase"/>
    <property type="match status" value="1"/>
</dbReference>
<dbReference type="AlphaFoldDB" id="A0A1I4AI44"/>
<evidence type="ECO:0000256" key="1">
    <source>
        <dbReference type="ARBA" id="ARBA00007118"/>
    </source>
</evidence>
<sequence>MTSTTEPQEDIVPRSTEPPFDTAEIDRLLTTTRSVRRRLDLSRPVALDVVMECLQTAVHAPSASNTQLWRWLVVTDEGLRHELARLYRAGGQDYLRANAENPGDESSQRVYRSAQHLVDVLDQVPVLVVPCIAAEVDQRNAPALYGSVFPALWSFMLALRARGLGSTYTTFHLAHAKEAAALLDIPPGITQVGLVPVAYTVGTDFGPARRRPATEVTYLDRWGAPVPPAATG</sequence>
<evidence type="ECO:0000256" key="2">
    <source>
        <dbReference type="ARBA" id="ARBA00023002"/>
    </source>
</evidence>
<evidence type="ECO:0000256" key="3">
    <source>
        <dbReference type="SAM" id="MobiDB-lite"/>
    </source>
</evidence>
<dbReference type="OrthoDB" id="3774920at2"/>
<keyword evidence="6" id="KW-1185">Reference proteome</keyword>
<organism evidence="5 6">
    <name type="scientific">Geodermatophilus ruber</name>
    <dbReference type="NCBI Taxonomy" id="504800"/>
    <lineage>
        <taxon>Bacteria</taxon>
        <taxon>Bacillati</taxon>
        <taxon>Actinomycetota</taxon>
        <taxon>Actinomycetes</taxon>
        <taxon>Geodermatophilales</taxon>
        <taxon>Geodermatophilaceae</taxon>
        <taxon>Geodermatophilus</taxon>
    </lineage>
</organism>
<protein>
    <submittedName>
        <fullName evidence="5">Nitroreductase</fullName>
    </submittedName>
</protein>
<dbReference type="SUPFAM" id="SSF55469">
    <property type="entry name" value="FMN-dependent nitroreductase-like"/>
    <property type="match status" value="1"/>
</dbReference>
<evidence type="ECO:0000313" key="5">
    <source>
        <dbReference type="EMBL" id="SFK56142.1"/>
    </source>
</evidence>
<dbReference type="InParanoid" id="A0A1I4AI44"/>
<dbReference type="EMBL" id="FOSW01000002">
    <property type="protein sequence ID" value="SFK56142.1"/>
    <property type="molecule type" value="Genomic_DNA"/>
</dbReference>
<dbReference type="GO" id="GO:0016491">
    <property type="term" value="F:oxidoreductase activity"/>
    <property type="evidence" value="ECO:0007669"/>
    <property type="project" value="UniProtKB-KW"/>
</dbReference>
<dbReference type="Gene3D" id="3.40.109.10">
    <property type="entry name" value="NADH Oxidase"/>
    <property type="match status" value="1"/>
</dbReference>
<evidence type="ECO:0000259" key="4">
    <source>
        <dbReference type="Pfam" id="PF00881"/>
    </source>
</evidence>
<gene>
    <name evidence="5" type="ORF">SAMN04488085_102247</name>
</gene>
<dbReference type="Pfam" id="PF00881">
    <property type="entry name" value="Nitroreductase"/>
    <property type="match status" value="1"/>
</dbReference>
<accession>A0A1I4AI44</accession>